<organism evidence="3">
    <name type="scientific">Colletotrichum graminicola (strain M1.001 / M2 / FGSC 10212)</name>
    <name type="common">Maize anthracnose fungus</name>
    <name type="synonym">Glomerella graminicola</name>
    <dbReference type="NCBI Taxonomy" id="645133"/>
    <lineage>
        <taxon>Eukaryota</taxon>
        <taxon>Fungi</taxon>
        <taxon>Dikarya</taxon>
        <taxon>Ascomycota</taxon>
        <taxon>Pezizomycotina</taxon>
        <taxon>Sordariomycetes</taxon>
        <taxon>Hypocreomycetidae</taxon>
        <taxon>Glomerellales</taxon>
        <taxon>Glomerellaceae</taxon>
        <taxon>Colletotrichum</taxon>
        <taxon>Colletotrichum graminicola species complex</taxon>
    </lineage>
</organism>
<feature type="region of interest" description="Disordered" evidence="1">
    <location>
        <begin position="37"/>
        <end position="62"/>
    </location>
</feature>
<reference evidence="3" key="1">
    <citation type="journal article" date="2012" name="Nat. Genet.">
        <title>Lifestyle transitions in plant pathogenic Colletotrichum fungi deciphered by genome and transcriptome analyses.</title>
        <authorList>
            <person name="O'Connell R.J."/>
            <person name="Thon M.R."/>
            <person name="Hacquard S."/>
            <person name="Amyotte S.G."/>
            <person name="Kleemann J."/>
            <person name="Torres M.F."/>
            <person name="Damm U."/>
            <person name="Buiate E.A."/>
            <person name="Epstein L."/>
            <person name="Alkan N."/>
            <person name="Altmueller J."/>
            <person name="Alvarado-Balderrama L."/>
            <person name="Bauser C.A."/>
            <person name="Becker C."/>
            <person name="Birren B.W."/>
            <person name="Chen Z."/>
            <person name="Choi J."/>
            <person name="Crouch J.A."/>
            <person name="Duvick J.P."/>
            <person name="Farman M.A."/>
            <person name="Gan P."/>
            <person name="Heiman D."/>
            <person name="Henrissat B."/>
            <person name="Howard R.J."/>
            <person name="Kabbage M."/>
            <person name="Koch C."/>
            <person name="Kracher B."/>
            <person name="Kubo Y."/>
            <person name="Law A.D."/>
            <person name="Lebrun M.-H."/>
            <person name="Lee Y.-H."/>
            <person name="Miyara I."/>
            <person name="Moore N."/>
            <person name="Neumann U."/>
            <person name="Nordstroem K."/>
            <person name="Panaccione D.G."/>
            <person name="Panstruga R."/>
            <person name="Place M."/>
            <person name="Proctor R.H."/>
            <person name="Prusky D."/>
            <person name="Rech G."/>
            <person name="Reinhardt R."/>
            <person name="Rollins J.A."/>
            <person name="Rounsley S."/>
            <person name="Schardl C.L."/>
            <person name="Schwartz D.C."/>
            <person name="Shenoy N."/>
            <person name="Shirasu K."/>
            <person name="Sikhakolli U.R."/>
            <person name="Stueber K."/>
            <person name="Sukno S.A."/>
            <person name="Sweigard J.A."/>
            <person name="Takano Y."/>
            <person name="Takahara H."/>
            <person name="Trail F."/>
            <person name="van der Does H.C."/>
            <person name="Voll L.M."/>
            <person name="Will I."/>
            <person name="Young S."/>
            <person name="Zeng Q."/>
            <person name="Zhang J."/>
            <person name="Zhou S."/>
            <person name="Dickman M.B."/>
            <person name="Schulze-Lefert P."/>
            <person name="Ver Loren van Themaat E."/>
            <person name="Ma L.-J."/>
            <person name="Vaillancourt L.J."/>
        </authorList>
    </citation>
    <scope>NUCLEOTIDE SEQUENCE [LARGE SCALE GENOMIC DNA]</scope>
    <source>
        <strain evidence="3">M1.001 / M2 / FGSC 10212</strain>
    </source>
</reference>
<dbReference type="VEuPathDB" id="FungiDB:GLRG_01851"/>
<gene>
    <name evidence="2" type="ORF">GLRG_01851</name>
</gene>
<dbReference type="HOGENOM" id="CLU_2589602_0_0_1"/>
<dbReference type="Proteomes" id="UP000008782">
    <property type="component" value="Unassembled WGS sequence"/>
</dbReference>
<proteinExistence type="predicted"/>
<dbReference type="RefSeq" id="XP_008091376.1">
    <property type="nucleotide sequence ID" value="XM_008093185.1"/>
</dbReference>
<dbReference type="EMBL" id="GG697337">
    <property type="protein sequence ID" value="EFQ27356.1"/>
    <property type="molecule type" value="Genomic_DNA"/>
</dbReference>
<feature type="compositionally biased region" description="Basic and acidic residues" evidence="1">
    <location>
        <begin position="46"/>
        <end position="55"/>
    </location>
</feature>
<evidence type="ECO:0000256" key="1">
    <source>
        <dbReference type="SAM" id="MobiDB-lite"/>
    </source>
</evidence>
<evidence type="ECO:0000313" key="3">
    <source>
        <dbReference type="Proteomes" id="UP000008782"/>
    </source>
</evidence>
<dbReference type="AlphaFoldDB" id="E3Q9H7"/>
<name>E3Q9H7_COLGM</name>
<accession>E3Q9H7</accession>
<keyword evidence="3" id="KW-1185">Reference proteome</keyword>
<sequence>MVQNDTLADACALAIYGGEARAISKIKRCRQKSVDFRRQKPTAIKSRRDQARHLGVESPENIGTQKQTNGIVVIDFREPK</sequence>
<dbReference type="GeneID" id="24407216"/>
<protein>
    <submittedName>
        <fullName evidence="2">Uncharacterized protein</fullName>
    </submittedName>
</protein>
<evidence type="ECO:0000313" key="2">
    <source>
        <dbReference type="EMBL" id="EFQ27356.1"/>
    </source>
</evidence>